<dbReference type="AlphaFoldDB" id="A0A016V8C3"/>
<dbReference type="Proteomes" id="UP000024635">
    <property type="component" value="Unassembled WGS sequence"/>
</dbReference>
<organism evidence="1 2">
    <name type="scientific">Ancylostoma ceylanicum</name>
    <dbReference type="NCBI Taxonomy" id="53326"/>
    <lineage>
        <taxon>Eukaryota</taxon>
        <taxon>Metazoa</taxon>
        <taxon>Ecdysozoa</taxon>
        <taxon>Nematoda</taxon>
        <taxon>Chromadorea</taxon>
        <taxon>Rhabditida</taxon>
        <taxon>Rhabditina</taxon>
        <taxon>Rhabditomorpha</taxon>
        <taxon>Strongyloidea</taxon>
        <taxon>Ancylostomatidae</taxon>
        <taxon>Ancylostomatinae</taxon>
        <taxon>Ancylostoma</taxon>
    </lineage>
</organism>
<accession>A0A016V8C3</accession>
<comment type="caution">
    <text evidence="1">The sequence shown here is derived from an EMBL/GenBank/DDBJ whole genome shotgun (WGS) entry which is preliminary data.</text>
</comment>
<gene>
    <name evidence="1" type="primary">Acey_s0014.g2209</name>
    <name evidence="1" type="ORF">Y032_0014g2209</name>
</gene>
<evidence type="ECO:0000313" key="2">
    <source>
        <dbReference type="Proteomes" id="UP000024635"/>
    </source>
</evidence>
<name>A0A016V8C3_9BILA</name>
<keyword evidence="2" id="KW-1185">Reference proteome</keyword>
<dbReference type="EMBL" id="JARK01001350">
    <property type="protein sequence ID" value="EYC23909.1"/>
    <property type="molecule type" value="Genomic_DNA"/>
</dbReference>
<sequence length="72" mass="7946">MTSVATPYNLSTLIGFICPTSAQKTCLFLPSAARTFKSCSRDVHVNRLFTSQQRTSCQAAPKYCAKIPAFLR</sequence>
<protein>
    <submittedName>
        <fullName evidence="1">Uncharacterized protein</fullName>
    </submittedName>
</protein>
<reference evidence="2" key="1">
    <citation type="journal article" date="2015" name="Nat. Genet.">
        <title>The genome and transcriptome of the zoonotic hookworm Ancylostoma ceylanicum identify infection-specific gene families.</title>
        <authorList>
            <person name="Schwarz E.M."/>
            <person name="Hu Y."/>
            <person name="Antoshechkin I."/>
            <person name="Miller M.M."/>
            <person name="Sternberg P.W."/>
            <person name="Aroian R.V."/>
        </authorList>
    </citation>
    <scope>NUCLEOTIDE SEQUENCE</scope>
    <source>
        <strain evidence="2">HY135</strain>
    </source>
</reference>
<proteinExistence type="predicted"/>
<evidence type="ECO:0000313" key="1">
    <source>
        <dbReference type="EMBL" id="EYC23909.1"/>
    </source>
</evidence>